<dbReference type="EMBL" id="SRLO01000408">
    <property type="protein sequence ID" value="TNN57287.1"/>
    <property type="molecule type" value="Genomic_DNA"/>
</dbReference>
<reference evidence="2 3" key="1">
    <citation type="submission" date="2019-03" db="EMBL/GenBank/DDBJ databases">
        <title>First draft genome of Liparis tanakae, snailfish: a comprehensive survey of snailfish specific genes.</title>
        <authorList>
            <person name="Kim W."/>
            <person name="Song I."/>
            <person name="Jeong J.-H."/>
            <person name="Kim D."/>
            <person name="Kim S."/>
            <person name="Ryu S."/>
            <person name="Song J.Y."/>
            <person name="Lee S.K."/>
        </authorList>
    </citation>
    <scope>NUCLEOTIDE SEQUENCE [LARGE SCALE GENOMIC DNA]</scope>
    <source>
        <tissue evidence="2">Muscle</tissue>
    </source>
</reference>
<dbReference type="Proteomes" id="UP000314294">
    <property type="component" value="Unassembled WGS sequence"/>
</dbReference>
<keyword evidence="3" id="KW-1185">Reference proteome</keyword>
<dbReference type="AlphaFoldDB" id="A0A4Z2GUK8"/>
<organism evidence="2 3">
    <name type="scientific">Liparis tanakae</name>
    <name type="common">Tanaka's snailfish</name>
    <dbReference type="NCBI Taxonomy" id="230148"/>
    <lineage>
        <taxon>Eukaryota</taxon>
        <taxon>Metazoa</taxon>
        <taxon>Chordata</taxon>
        <taxon>Craniata</taxon>
        <taxon>Vertebrata</taxon>
        <taxon>Euteleostomi</taxon>
        <taxon>Actinopterygii</taxon>
        <taxon>Neopterygii</taxon>
        <taxon>Teleostei</taxon>
        <taxon>Neoteleostei</taxon>
        <taxon>Acanthomorphata</taxon>
        <taxon>Eupercaria</taxon>
        <taxon>Perciformes</taxon>
        <taxon>Cottioidei</taxon>
        <taxon>Cottales</taxon>
        <taxon>Liparidae</taxon>
        <taxon>Liparis</taxon>
    </lineage>
</organism>
<proteinExistence type="predicted"/>
<evidence type="ECO:0000313" key="3">
    <source>
        <dbReference type="Proteomes" id="UP000314294"/>
    </source>
</evidence>
<accession>A0A4Z2GUK8</accession>
<evidence type="ECO:0000313" key="2">
    <source>
        <dbReference type="EMBL" id="TNN57287.1"/>
    </source>
</evidence>
<protein>
    <submittedName>
        <fullName evidence="2">Uncharacterized protein</fullName>
    </submittedName>
</protein>
<evidence type="ECO:0000256" key="1">
    <source>
        <dbReference type="SAM" id="MobiDB-lite"/>
    </source>
</evidence>
<feature type="region of interest" description="Disordered" evidence="1">
    <location>
        <begin position="77"/>
        <end position="117"/>
    </location>
</feature>
<comment type="caution">
    <text evidence="2">The sequence shown here is derived from an EMBL/GenBank/DDBJ whole genome shotgun (WGS) entry which is preliminary data.</text>
</comment>
<sequence>MNHILRFGRNIQRSEAHVAVHVSVVIVKNKASGIGAHGVKWDMSVGVFLLQHRLRPHYSNLTVIEAWRVLRHRRCEGTAASSSETPHATAGQPCERRTSLDNNHPRSYITRWRQRHR</sequence>
<name>A0A4Z2GUK8_9TELE</name>
<gene>
    <name evidence="2" type="ORF">EYF80_032476</name>
</gene>